<feature type="chain" id="PRO_5041258695" evidence="1">
    <location>
        <begin position="21"/>
        <end position="128"/>
    </location>
</feature>
<name>A0AA35ZZ50_LACSI</name>
<dbReference type="EMBL" id="OX465085">
    <property type="protein sequence ID" value="CAI9301521.1"/>
    <property type="molecule type" value="Genomic_DNA"/>
</dbReference>
<evidence type="ECO:0000313" key="2">
    <source>
        <dbReference type="EMBL" id="CAI9301521.1"/>
    </source>
</evidence>
<proteinExistence type="predicted"/>
<dbReference type="AlphaFoldDB" id="A0AA35ZZ50"/>
<feature type="signal peptide" evidence="1">
    <location>
        <begin position="1"/>
        <end position="20"/>
    </location>
</feature>
<sequence length="128" mass="15061">MGKNLFVFMLLLALFTTDETFMTSTEAKICQNRILSSNCVKAEDCKGICREHMSYEMTYLDNSSDAWKLFLNDDDWELFAFLTYRGVKRYKLESLYFVQTEFSFIRHPWCVNSKELESQIPFRGVSGE</sequence>
<protein>
    <submittedName>
        <fullName evidence="2">Uncharacterized protein</fullName>
    </submittedName>
</protein>
<reference evidence="2" key="1">
    <citation type="submission" date="2023-04" db="EMBL/GenBank/DDBJ databases">
        <authorList>
            <person name="Vijverberg K."/>
            <person name="Xiong W."/>
            <person name="Schranz E."/>
        </authorList>
    </citation>
    <scope>NUCLEOTIDE SEQUENCE</scope>
</reference>
<evidence type="ECO:0000256" key="1">
    <source>
        <dbReference type="SAM" id="SignalP"/>
    </source>
</evidence>
<dbReference type="Proteomes" id="UP001177003">
    <property type="component" value="Chromosome 9"/>
</dbReference>
<keyword evidence="1" id="KW-0732">Signal</keyword>
<keyword evidence="3" id="KW-1185">Reference proteome</keyword>
<accession>A0AA35ZZ50</accession>
<evidence type="ECO:0000313" key="3">
    <source>
        <dbReference type="Proteomes" id="UP001177003"/>
    </source>
</evidence>
<organism evidence="2 3">
    <name type="scientific">Lactuca saligna</name>
    <name type="common">Willowleaf lettuce</name>
    <dbReference type="NCBI Taxonomy" id="75948"/>
    <lineage>
        <taxon>Eukaryota</taxon>
        <taxon>Viridiplantae</taxon>
        <taxon>Streptophyta</taxon>
        <taxon>Embryophyta</taxon>
        <taxon>Tracheophyta</taxon>
        <taxon>Spermatophyta</taxon>
        <taxon>Magnoliopsida</taxon>
        <taxon>eudicotyledons</taxon>
        <taxon>Gunneridae</taxon>
        <taxon>Pentapetalae</taxon>
        <taxon>asterids</taxon>
        <taxon>campanulids</taxon>
        <taxon>Asterales</taxon>
        <taxon>Asteraceae</taxon>
        <taxon>Cichorioideae</taxon>
        <taxon>Cichorieae</taxon>
        <taxon>Lactucinae</taxon>
        <taxon>Lactuca</taxon>
    </lineage>
</organism>
<gene>
    <name evidence="2" type="ORF">LSALG_LOCUS40066</name>
</gene>